<comment type="caution">
    <text evidence="1">The sequence shown here is derived from an EMBL/GenBank/DDBJ whole genome shotgun (WGS) entry which is preliminary data.</text>
</comment>
<keyword evidence="2" id="KW-1185">Reference proteome</keyword>
<dbReference type="Proteomes" id="UP001221142">
    <property type="component" value="Unassembled WGS sequence"/>
</dbReference>
<dbReference type="SUPFAM" id="SSF52047">
    <property type="entry name" value="RNI-like"/>
    <property type="match status" value="1"/>
</dbReference>
<evidence type="ECO:0000313" key="2">
    <source>
        <dbReference type="Proteomes" id="UP001221142"/>
    </source>
</evidence>
<proteinExistence type="predicted"/>
<name>A0AAD7BGS9_9AGAR</name>
<sequence length="290" mass="33190">MSAAATDPLLPPDLERVIFELAAYLTPLSMPNLMLVAWRVKEWIEPLLYRVAVAGTENGWVDQSTRHYPQASISRLLSTSVSPIHHFVRRLCLVKPTSADTFSLLSKCPNIENIWASSVALELKQLLKIQPGRLKHLHCSLRILFHPDLPDFTHTVFAGITHLQIFDRLGRFDRAVWTGLASLPRLTHLAFLNDEFITIIPDLLRACPALRVLAVVAMSKHVERVAPEVLREDVRFVWIMCAEYMKDWHTGASTGRDFWTRAEEFISMRRTGEVDPLQYRMEDDESVRLP</sequence>
<evidence type="ECO:0008006" key="3">
    <source>
        <dbReference type="Google" id="ProtNLM"/>
    </source>
</evidence>
<dbReference type="AlphaFoldDB" id="A0AAD7BGS9"/>
<evidence type="ECO:0000313" key="1">
    <source>
        <dbReference type="EMBL" id="KAJ7620438.1"/>
    </source>
</evidence>
<reference evidence="1" key="1">
    <citation type="submission" date="2023-03" db="EMBL/GenBank/DDBJ databases">
        <title>Massive genome expansion in bonnet fungi (Mycena s.s.) driven by repeated elements and novel gene families across ecological guilds.</title>
        <authorList>
            <consortium name="Lawrence Berkeley National Laboratory"/>
            <person name="Harder C.B."/>
            <person name="Miyauchi S."/>
            <person name="Viragh M."/>
            <person name="Kuo A."/>
            <person name="Thoen E."/>
            <person name="Andreopoulos B."/>
            <person name="Lu D."/>
            <person name="Skrede I."/>
            <person name="Drula E."/>
            <person name="Henrissat B."/>
            <person name="Morin E."/>
            <person name="Kohler A."/>
            <person name="Barry K."/>
            <person name="LaButti K."/>
            <person name="Morin E."/>
            <person name="Salamov A."/>
            <person name="Lipzen A."/>
            <person name="Mereny Z."/>
            <person name="Hegedus B."/>
            <person name="Baldrian P."/>
            <person name="Stursova M."/>
            <person name="Weitz H."/>
            <person name="Taylor A."/>
            <person name="Grigoriev I.V."/>
            <person name="Nagy L.G."/>
            <person name="Martin F."/>
            <person name="Kauserud H."/>
        </authorList>
    </citation>
    <scope>NUCLEOTIDE SEQUENCE</scope>
    <source>
        <strain evidence="1">9284</strain>
    </source>
</reference>
<organism evidence="1 2">
    <name type="scientific">Roridomyces roridus</name>
    <dbReference type="NCBI Taxonomy" id="1738132"/>
    <lineage>
        <taxon>Eukaryota</taxon>
        <taxon>Fungi</taxon>
        <taxon>Dikarya</taxon>
        <taxon>Basidiomycota</taxon>
        <taxon>Agaricomycotina</taxon>
        <taxon>Agaricomycetes</taxon>
        <taxon>Agaricomycetidae</taxon>
        <taxon>Agaricales</taxon>
        <taxon>Marasmiineae</taxon>
        <taxon>Mycenaceae</taxon>
        <taxon>Roridomyces</taxon>
    </lineage>
</organism>
<protein>
    <recommendedName>
        <fullName evidence="3">F-box domain-containing protein</fullName>
    </recommendedName>
</protein>
<accession>A0AAD7BGS9</accession>
<gene>
    <name evidence="1" type="ORF">FB45DRAFT_1094607</name>
</gene>
<dbReference type="EMBL" id="JARKIF010000017">
    <property type="protein sequence ID" value="KAJ7620438.1"/>
    <property type="molecule type" value="Genomic_DNA"/>
</dbReference>